<dbReference type="SUPFAM" id="SSF48537">
    <property type="entry name" value="Phospholipase C/P1 nuclease"/>
    <property type="match status" value="1"/>
</dbReference>
<comment type="caution">
    <text evidence="2">The sequence shown here is derived from an EMBL/GenBank/DDBJ whole genome shotgun (WGS) entry which is preliminary data.</text>
</comment>
<reference evidence="2 3" key="1">
    <citation type="submission" date="2020-08" db="EMBL/GenBank/DDBJ databases">
        <title>Genome public.</title>
        <authorList>
            <person name="Liu C."/>
            <person name="Sun Q."/>
        </authorList>
    </citation>
    <scope>NUCLEOTIDE SEQUENCE [LARGE SCALE GENOMIC DNA]</scope>
    <source>
        <strain evidence="2 3">NSJ-43</strain>
    </source>
</reference>
<evidence type="ECO:0000259" key="1">
    <source>
        <dbReference type="Pfam" id="PF00882"/>
    </source>
</evidence>
<dbReference type="Pfam" id="PF00882">
    <property type="entry name" value="Zn_dep_PLPC"/>
    <property type="match status" value="1"/>
</dbReference>
<dbReference type="EMBL" id="JACOPD010000003">
    <property type="protein sequence ID" value="MBC5680500.1"/>
    <property type="molecule type" value="Genomic_DNA"/>
</dbReference>
<feature type="domain" description="Phospholipase C/D" evidence="1">
    <location>
        <begin position="5"/>
        <end position="156"/>
    </location>
</feature>
<organism evidence="2 3">
    <name type="scientific">Lachnospira hominis</name>
    <name type="common">ex Liu et al. 2021</name>
    <dbReference type="NCBI Taxonomy" id="2763051"/>
    <lineage>
        <taxon>Bacteria</taxon>
        <taxon>Bacillati</taxon>
        <taxon>Bacillota</taxon>
        <taxon>Clostridia</taxon>
        <taxon>Lachnospirales</taxon>
        <taxon>Lachnospiraceae</taxon>
        <taxon>Lachnospira</taxon>
    </lineage>
</organism>
<protein>
    <submittedName>
        <fullName evidence="2">Zinc dependent phospholipase C family protein</fullName>
    </submittedName>
</protein>
<evidence type="ECO:0000313" key="2">
    <source>
        <dbReference type="EMBL" id="MBC5680500.1"/>
    </source>
</evidence>
<dbReference type="InterPro" id="IPR008947">
    <property type="entry name" value="PLipase_C/P1_nuclease_dom_sf"/>
</dbReference>
<dbReference type="Proteomes" id="UP000628463">
    <property type="component" value="Unassembled WGS sequence"/>
</dbReference>
<dbReference type="InterPro" id="IPR029002">
    <property type="entry name" value="PLPC/GPLD1"/>
</dbReference>
<dbReference type="RefSeq" id="WP_021866157.1">
    <property type="nucleotide sequence ID" value="NZ_JACOPD010000003.1"/>
</dbReference>
<evidence type="ECO:0000313" key="3">
    <source>
        <dbReference type="Proteomes" id="UP000628463"/>
    </source>
</evidence>
<gene>
    <name evidence="2" type="ORF">H8S01_05935</name>
</gene>
<keyword evidence="3" id="KW-1185">Reference proteome</keyword>
<accession>A0ABR7G0Q6</accession>
<sequence>MRKKSHLSLAVYLIDNMDSSLLINHRKAFLLGSILPDCRPSFVTTKHNMEETFDMVSDFISQLTVDSHDYKRISTAYVRKLGEVTHYVADYFTYPHNEVFDGNIKDHCIYEKNLKEALKSYIDSEQIYINKSLIDSFRKPEDICRLIKNLHAQYVSGRSTVNNDCIYIVAMCHIIVGGILKLLIENRSYGYINRLRPNVA</sequence>
<proteinExistence type="predicted"/>
<name>A0ABR7G0Q6_9FIRM</name>